<gene>
    <name evidence="1" type="ORF">PCOR1329_LOCUS72968</name>
</gene>
<organism evidence="1 2">
    <name type="scientific">Prorocentrum cordatum</name>
    <dbReference type="NCBI Taxonomy" id="2364126"/>
    <lineage>
        <taxon>Eukaryota</taxon>
        <taxon>Sar</taxon>
        <taxon>Alveolata</taxon>
        <taxon>Dinophyceae</taxon>
        <taxon>Prorocentrales</taxon>
        <taxon>Prorocentraceae</taxon>
        <taxon>Prorocentrum</taxon>
    </lineage>
</organism>
<protein>
    <recommendedName>
        <fullName evidence="3">Endonuclease/exonuclease/phosphatase domain-containing protein</fullName>
    </recommendedName>
</protein>
<evidence type="ECO:0000313" key="1">
    <source>
        <dbReference type="EMBL" id="CAK0893710.1"/>
    </source>
</evidence>
<dbReference type="Proteomes" id="UP001189429">
    <property type="component" value="Unassembled WGS sequence"/>
</dbReference>
<feature type="non-terminal residue" evidence="1">
    <location>
        <position position="1"/>
    </location>
</feature>
<proteinExistence type="predicted"/>
<dbReference type="EMBL" id="CAUYUJ010019793">
    <property type="protein sequence ID" value="CAK0893710.1"/>
    <property type="molecule type" value="Genomic_DNA"/>
</dbReference>
<name>A0ABN9X6G0_9DINO</name>
<evidence type="ECO:0008006" key="3">
    <source>
        <dbReference type="Google" id="ProtNLM"/>
    </source>
</evidence>
<accession>A0ABN9X6G0</accession>
<sequence length="256" mass="28134">ALTVLGGDFNYVATQEDRMTLATQRPSGRRDAGEEAHFQAALGRRHGLHELSQGEHTHAAAGSRARLDIIYMNFHAAEQLDRLLMFKATMKEVAFRLDTDVGRPPAATDLEDRLGVTMKFVRAVEQGLAGAISSCLERYPHLADLIDNPYDVSGNLSLRLHAAKRHAIALAREHALDELNKSHEDLAGPDPRLASQARQENARLLQRLAPGRAAGLSAVMANNGQVLTEPGAMAKELRQHWARVFTARGDDEQLLE</sequence>
<feature type="non-terminal residue" evidence="1">
    <location>
        <position position="256"/>
    </location>
</feature>
<keyword evidence="2" id="KW-1185">Reference proteome</keyword>
<comment type="caution">
    <text evidence="1">The sequence shown here is derived from an EMBL/GenBank/DDBJ whole genome shotgun (WGS) entry which is preliminary data.</text>
</comment>
<evidence type="ECO:0000313" key="2">
    <source>
        <dbReference type="Proteomes" id="UP001189429"/>
    </source>
</evidence>
<reference evidence="1" key="1">
    <citation type="submission" date="2023-10" db="EMBL/GenBank/DDBJ databases">
        <authorList>
            <person name="Chen Y."/>
            <person name="Shah S."/>
            <person name="Dougan E. K."/>
            <person name="Thang M."/>
            <person name="Chan C."/>
        </authorList>
    </citation>
    <scope>NUCLEOTIDE SEQUENCE [LARGE SCALE GENOMIC DNA]</scope>
</reference>